<dbReference type="Proteomes" id="UP000186922">
    <property type="component" value="Unassembled WGS sequence"/>
</dbReference>
<dbReference type="EMBL" id="BDGG01000011">
    <property type="protein sequence ID" value="GAV04987.1"/>
    <property type="molecule type" value="Genomic_DNA"/>
</dbReference>
<evidence type="ECO:0000256" key="2">
    <source>
        <dbReference type="ARBA" id="ARBA00023180"/>
    </source>
</evidence>
<protein>
    <recommendedName>
        <fullName evidence="6">Protein quiver</fullName>
    </recommendedName>
</protein>
<proteinExistence type="predicted"/>
<dbReference type="AlphaFoldDB" id="A0A1D1VU07"/>
<sequence>MHLARFILLMIVVPILASLQAVYSAGDFQCYVCFPDGGNLQQCNEPNPTQLAPCPARPDGSHVCWMTMREDADKSLIVTRGCGRALEAPTLRNNDCKKTKDKSTGVTEQICNCDSSRCNRNDCRKKSKCFL</sequence>
<dbReference type="GO" id="GO:0030431">
    <property type="term" value="P:sleep"/>
    <property type="evidence" value="ECO:0007669"/>
    <property type="project" value="InterPro"/>
</dbReference>
<evidence type="ECO:0000256" key="3">
    <source>
        <dbReference type="SAM" id="SignalP"/>
    </source>
</evidence>
<dbReference type="Pfam" id="PF17064">
    <property type="entry name" value="QVR"/>
    <property type="match status" value="1"/>
</dbReference>
<comment type="caution">
    <text evidence="4">The sequence shown here is derived from an EMBL/GenBank/DDBJ whole genome shotgun (WGS) entry which is preliminary data.</text>
</comment>
<name>A0A1D1VU07_RAMVA</name>
<evidence type="ECO:0008006" key="6">
    <source>
        <dbReference type="Google" id="ProtNLM"/>
    </source>
</evidence>
<evidence type="ECO:0000313" key="5">
    <source>
        <dbReference type="Proteomes" id="UP000186922"/>
    </source>
</evidence>
<keyword evidence="1 3" id="KW-0732">Signal</keyword>
<dbReference type="InterPro" id="IPR031424">
    <property type="entry name" value="QVR-like"/>
</dbReference>
<reference evidence="4 5" key="1">
    <citation type="journal article" date="2016" name="Nat. Commun.">
        <title>Extremotolerant tardigrade genome and improved radiotolerance of human cultured cells by tardigrade-unique protein.</title>
        <authorList>
            <person name="Hashimoto T."/>
            <person name="Horikawa D.D."/>
            <person name="Saito Y."/>
            <person name="Kuwahara H."/>
            <person name="Kozuka-Hata H."/>
            <person name="Shin-I T."/>
            <person name="Minakuchi Y."/>
            <person name="Ohishi K."/>
            <person name="Motoyama A."/>
            <person name="Aizu T."/>
            <person name="Enomoto A."/>
            <person name="Kondo K."/>
            <person name="Tanaka S."/>
            <person name="Hara Y."/>
            <person name="Koshikawa S."/>
            <person name="Sagara H."/>
            <person name="Miura T."/>
            <person name="Yokobori S."/>
            <person name="Miyagawa K."/>
            <person name="Suzuki Y."/>
            <person name="Kubo T."/>
            <person name="Oyama M."/>
            <person name="Kohara Y."/>
            <person name="Fujiyama A."/>
            <person name="Arakawa K."/>
            <person name="Katayama T."/>
            <person name="Toyoda A."/>
            <person name="Kunieda T."/>
        </authorList>
    </citation>
    <scope>NUCLEOTIDE SEQUENCE [LARGE SCALE GENOMIC DNA]</scope>
    <source>
        <strain evidence="4 5">YOKOZUNA-1</strain>
    </source>
</reference>
<keyword evidence="5" id="KW-1185">Reference proteome</keyword>
<feature type="signal peptide" evidence="3">
    <location>
        <begin position="1"/>
        <end position="17"/>
    </location>
</feature>
<evidence type="ECO:0000313" key="4">
    <source>
        <dbReference type="EMBL" id="GAV04987.1"/>
    </source>
</evidence>
<organism evidence="4 5">
    <name type="scientific">Ramazzottius varieornatus</name>
    <name type="common">Water bear</name>
    <name type="synonym">Tardigrade</name>
    <dbReference type="NCBI Taxonomy" id="947166"/>
    <lineage>
        <taxon>Eukaryota</taxon>
        <taxon>Metazoa</taxon>
        <taxon>Ecdysozoa</taxon>
        <taxon>Tardigrada</taxon>
        <taxon>Eutardigrada</taxon>
        <taxon>Parachela</taxon>
        <taxon>Hypsibioidea</taxon>
        <taxon>Ramazzottiidae</taxon>
        <taxon>Ramazzottius</taxon>
    </lineage>
</organism>
<dbReference type="GO" id="GO:0032222">
    <property type="term" value="P:regulation of synaptic transmission, cholinergic"/>
    <property type="evidence" value="ECO:0007669"/>
    <property type="project" value="InterPro"/>
</dbReference>
<gene>
    <name evidence="4" type="primary">RvY_15180-1</name>
    <name evidence="4" type="synonym">RvY_15180.1</name>
    <name evidence="4" type="ORF">RvY_15180</name>
</gene>
<accession>A0A1D1VU07</accession>
<dbReference type="OrthoDB" id="10400864at2759"/>
<evidence type="ECO:0000256" key="1">
    <source>
        <dbReference type="ARBA" id="ARBA00022729"/>
    </source>
</evidence>
<feature type="chain" id="PRO_5008898843" description="Protein quiver" evidence="3">
    <location>
        <begin position="18"/>
        <end position="131"/>
    </location>
</feature>
<keyword evidence="2" id="KW-0325">Glycoprotein</keyword>